<dbReference type="eggNOG" id="KOG0235">
    <property type="taxonomic scope" value="Eukaryota"/>
</dbReference>
<keyword evidence="2" id="KW-1185">Reference proteome</keyword>
<accession>A0A061DJQ2</accession>
<dbReference type="Proteomes" id="UP000026915">
    <property type="component" value="Chromosome 1"/>
</dbReference>
<dbReference type="PANTHER" id="PTHR11931">
    <property type="entry name" value="PHOSPHOGLYCERATE MUTASE"/>
    <property type="match status" value="1"/>
</dbReference>
<dbReference type="InParanoid" id="A0A061DJQ2"/>
<dbReference type="GO" id="GO:0016868">
    <property type="term" value="F:intramolecular phosphotransferase activity"/>
    <property type="evidence" value="ECO:0007669"/>
    <property type="project" value="InterPro"/>
</dbReference>
<gene>
    <name evidence="1" type="ORF">TCM_001156</name>
</gene>
<dbReference type="SUPFAM" id="SSF53254">
    <property type="entry name" value="Phosphoglycerate mutase-like"/>
    <property type="match status" value="1"/>
</dbReference>
<dbReference type="Gramene" id="EOX92161">
    <property type="protein sequence ID" value="EOX92161"/>
    <property type="gene ID" value="TCM_001156"/>
</dbReference>
<dbReference type="HOGENOM" id="CLU_2125547_0_0_1"/>
<reference evidence="1 2" key="1">
    <citation type="journal article" date="2013" name="Genome Biol.">
        <title>The genome sequence of the most widely cultivated cacao type and its use to identify candidate genes regulating pod color.</title>
        <authorList>
            <person name="Motamayor J.C."/>
            <person name="Mockaitis K."/>
            <person name="Schmutz J."/>
            <person name="Haiminen N."/>
            <person name="Iii D.L."/>
            <person name="Cornejo O."/>
            <person name="Findley S.D."/>
            <person name="Zheng P."/>
            <person name="Utro F."/>
            <person name="Royaert S."/>
            <person name="Saski C."/>
            <person name="Jenkins J."/>
            <person name="Podicheti R."/>
            <person name="Zhao M."/>
            <person name="Scheffler B.E."/>
            <person name="Stack J.C."/>
            <person name="Feltus F.A."/>
            <person name="Mustiga G.M."/>
            <person name="Amores F."/>
            <person name="Phillips W."/>
            <person name="Marelli J.P."/>
            <person name="May G.D."/>
            <person name="Shapiro H."/>
            <person name="Ma J."/>
            <person name="Bustamante C.D."/>
            <person name="Schnell R.J."/>
            <person name="Main D."/>
            <person name="Gilbert D."/>
            <person name="Parida L."/>
            <person name="Kuhn D.N."/>
        </authorList>
    </citation>
    <scope>NUCLEOTIDE SEQUENCE [LARGE SCALE GENOMIC DNA]</scope>
    <source>
        <strain evidence="2">cv. Matina 1-6</strain>
    </source>
</reference>
<organism evidence="1 2">
    <name type="scientific">Theobroma cacao</name>
    <name type="common">Cacao</name>
    <name type="synonym">Cocoa</name>
    <dbReference type="NCBI Taxonomy" id="3641"/>
    <lineage>
        <taxon>Eukaryota</taxon>
        <taxon>Viridiplantae</taxon>
        <taxon>Streptophyta</taxon>
        <taxon>Embryophyta</taxon>
        <taxon>Tracheophyta</taxon>
        <taxon>Spermatophyta</taxon>
        <taxon>Magnoliopsida</taxon>
        <taxon>eudicotyledons</taxon>
        <taxon>Gunneridae</taxon>
        <taxon>Pentapetalae</taxon>
        <taxon>rosids</taxon>
        <taxon>malvids</taxon>
        <taxon>Malvales</taxon>
        <taxon>Malvaceae</taxon>
        <taxon>Byttnerioideae</taxon>
        <taxon>Theobroma</taxon>
    </lineage>
</organism>
<protein>
    <submittedName>
        <fullName evidence="1">Phosphoglycerate mutase family protein, putative</fullName>
    </submittedName>
</protein>
<dbReference type="InterPro" id="IPR029033">
    <property type="entry name" value="His_PPase_superfam"/>
</dbReference>
<dbReference type="AlphaFoldDB" id="A0A061DJQ2"/>
<name>A0A061DJQ2_THECC</name>
<dbReference type="EMBL" id="CM001879">
    <property type="protein sequence ID" value="EOX92161.1"/>
    <property type="molecule type" value="Genomic_DNA"/>
</dbReference>
<dbReference type="GO" id="GO:0006096">
    <property type="term" value="P:glycolytic process"/>
    <property type="evidence" value="ECO:0007669"/>
    <property type="project" value="InterPro"/>
</dbReference>
<evidence type="ECO:0000313" key="1">
    <source>
        <dbReference type="EMBL" id="EOX92161.1"/>
    </source>
</evidence>
<dbReference type="Gene3D" id="3.40.50.1240">
    <property type="entry name" value="Phosphoglycerate mutase-like"/>
    <property type="match status" value="1"/>
</dbReference>
<dbReference type="InterPro" id="IPR005952">
    <property type="entry name" value="Phosphogly_mut1"/>
</dbReference>
<evidence type="ECO:0000313" key="2">
    <source>
        <dbReference type="Proteomes" id="UP000026915"/>
    </source>
</evidence>
<proteinExistence type="predicted"/>
<sequence>MEIKVQRCKGAVEAGRRISNTPVDTIYTSLLIRAQMTAMLAMTQHCHRKLPIIMHRVSGQVSSEETKRQAIPVITARRMNERMYIIIDIFLFELTISSKTNKKFNQFESCEHLL</sequence>
<dbReference type="STRING" id="3641.A0A061DJQ2"/>